<evidence type="ECO:0000256" key="4">
    <source>
        <dbReference type="SAM" id="MobiDB-lite"/>
    </source>
</evidence>
<feature type="region of interest" description="Disordered" evidence="4">
    <location>
        <begin position="799"/>
        <end position="875"/>
    </location>
</feature>
<dbReference type="Proteomes" id="UP000179807">
    <property type="component" value="Unassembled WGS sequence"/>
</dbReference>
<dbReference type="PANTHER" id="PTHR45639">
    <property type="entry name" value="HSC70CB, ISOFORM G-RELATED"/>
    <property type="match status" value="1"/>
</dbReference>
<feature type="compositionally biased region" description="Acidic residues" evidence="4">
    <location>
        <begin position="957"/>
        <end position="971"/>
    </location>
</feature>
<evidence type="ECO:0000256" key="2">
    <source>
        <dbReference type="ARBA" id="ARBA00022840"/>
    </source>
</evidence>
<feature type="compositionally biased region" description="Basic and acidic residues" evidence="4">
    <location>
        <begin position="906"/>
        <end position="938"/>
    </location>
</feature>
<dbReference type="InterPro" id="IPR043129">
    <property type="entry name" value="ATPase_NBD"/>
</dbReference>
<feature type="compositionally biased region" description="Basic and acidic residues" evidence="4">
    <location>
        <begin position="738"/>
        <end position="766"/>
    </location>
</feature>
<keyword evidence="1" id="KW-0547">Nucleotide-binding</keyword>
<feature type="region of interest" description="Disordered" evidence="4">
    <location>
        <begin position="906"/>
        <end position="1004"/>
    </location>
</feature>
<dbReference type="EMBL" id="MLAK01000422">
    <property type="protein sequence ID" value="OHT14086.1"/>
    <property type="molecule type" value="Genomic_DNA"/>
</dbReference>
<evidence type="ECO:0008006" key="7">
    <source>
        <dbReference type="Google" id="ProtNLM"/>
    </source>
</evidence>
<protein>
    <recommendedName>
        <fullName evidence="7">DnaK protein</fullName>
    </recommendedName>
</protein>
<dbReference type="GeneID" id="94833191"/>
<feature type="compositionally biased region" description="Basic and acidic residues" evidence="4">
    <location>
        <begin position="717"/>
        <end position="729"/>
    </location>
</feature>
<sequence length="1102" mass="128496">MKNDKLTLAVPTYASPQYRQLLKLASKLAGYKSTTILETTTAVATYYSIEKIKKGSRKPITILFIDIGAENAEVSLWKYRPLGEKLFMELLQYRHTSGVGGNIVDRLILNHVSPLLGRPLVGSEKFIVMNLLRKAKERLAGGSSIGVDLNEDFGKYITINQSDIQMLTQNMTEKMVELISDITPPDEIELIGGSSRLQVFIDAITKAFPDIPIRRSLNSDEACTLGAAYYTALRSGTIIGAKIELKKPAVFGLNATIDDENVEIFQPGDTIKEKKVPMIGKSTHLVKLTLDTDVYDEYVIDSREFNSTNSAFSNVMLGGIEKALGNVKATITNNTVPTFSLKFGHSFETDTFDLIDASIVVNVTVNRRSLAKKGCGMTNFKELKIPFVSIPGDPAFRVPPNSSTFLSKMMRADADRLKREEACHSLEAFIIETRDAASYESEMFPVTTKKEREKIIKILDKARTEVDCTNLDADETSDTLERKLRNIRADILHPLERYEEAVKRPSALMKLMAAVERAEDAKKHAQCENDTLEHFVDKLNQTYTRLERLKKDGPYDTPSFLVSDMKDFEKDLLKRIPEVRRPAKKREVINFSTNNQTDMDDEEYERLKSAGISVNKPKKKRKQDTDPEIKALKEKRVFELEKVYNNSKAAFNQSRKLFVQRRKAFEKEHNLQIDPWREPDELNERNKFRDELEYYERLEKKQAKIRAKEEAIRKAEEERLRQIEEEKNRPPTPTPTAEEAKRLQKEAEEKARIKAEEEANRKRIEEEKNMFLEAGQAMLELDELDQNEDELYEKYKKLKKRFENDSHHPFDDDDEREKYMAERKEYEDLRRKFDNDPERKRKEMERKKAQKKKREEREAREAEKTELDEKIEDLEVDQKRLERDLQFLKEDIRDFENLERQILRKELHDKRKKERRNERERKAMERRSRSWEERKHNLISDSETDSNEESPTSFYDDIPDFSELDLLEEPESSFSSSSSSESSSSCFSSSATESSAELNRIRKQDYEIECRKRDRLKLRHLIDPEHIKYNMTKKEIKEIKKNGFRIPNPKELYSRRFSSVSRNYDEEYEREKGEKHRIPPLNPDEGLQEKRETQEDELGEEL</sequence>
<feature type="compositionally biased region" description="Basic and acidic residues" evidence="4">
    <location>
        <begin position="801"/>
        <end position="868"/>
    </location>
</feature>
<dbReference type="GO" id="GO:0140662">
    <property type="term" value="F:ATP-dependent protein folding chaperone"/>
    <property type="evidence" value="ECO:0007669"/>
    <property type="project" value="InterPro"/>
</dbReference>
<dbReference type="Gene3D" id="3.30.420.40">
    <property type="match status" value="2"/>
</dbReference>
<dbReference type="GO" id="GO:0005524">
    <property type="term" value="F:ATP binding"/>
    <property type="evidence" value="ECO:0007669"/>
    <property type="project" value="UniProtKB-KW"/>
</dbReference>
<accession>A0A1J4KWK4</accession>
<dbReference type="PANTHER" id="PTHR45639:SF3">
    <property type="entry name" value="HYPOXIA UP-REGULATED PROTEIN 1"/>
    <property type="match status" value="1"/>
</dbReference>
<proteinExistence type="predicted"/>
<feature type="region of interest" description="Disordered" evidence="4">
    <location>
        <begin position="1061"/>
        <end position="1102"/>
    </location>
</feature>
<comment type="caution">
    <text evidence="5">The sequence shown here is derived from an EMBL/GenBank/DDBJ whole genome shotgun (WGS) entry which is preliminary data.</text>
</comment>
<evidence type="ECO:0000256" key="1">
    <source>
        <dbReference type="ARBA" id="ARBA00022741"/>
    </source>
</evidence>
<feature type="region of interest" description="Disordered" evidence="4">
    <location>
        <begin position="717"/>
        <end position="766"/>
    </location>
</feature>
<gene>
    <name evidence="5" type="ORF">TRFO_15618</name>
</gene>
<keyword evidence="3" id="KW-0143">Chaperone</keyword>
<dbReference type="VEuPathDB" id="TrichDB:TRFO_15618"/>
<dbReference type="Pfam" id="PF00012">
    <property type="entry name" value="HSP70"/>
    <property type="match status" value="1"/>
</dbReference>
<dbReference type="Gene3D" id="3.90.640.10">
    <property type="entry name" value="Actin, Chain A, domain 4"/>
    <property type="match status" value="1"/>
</dbReference>
<keyword evidence="6" id="KW-1185">Reference proteome</keyword>
<evidence type="ECO:0000313" key="6">
    <source>
        <dbReference type="Proteomes" id="UP000179807"/>
    </source>
</evidence>
<organism evidence="5 6">
    <name type="scientific">Tritrichomonas foetus</name>
    <dbReference type="NCBI Taxonomy" id="1144522"/>
    <lineage>
        <taxon>Eukaryota</taxon>
        <taxon>Metamonada</taxon>
        <taxon>Parabasalia</taxon>
        <taxon>Tritrichomonadida</taxon>
        <taxon>Tritrichomonadidae</taxon>
        <taxon>Tritrichomonas</taxon>
    </lineage>
</organism>
<dbReference type="SUPFAM" id="SSF53067">
    <property type="entry name" value="Actin-like ATPase domain"/>
    <property type="match status" value="1"/>
</dbReference>
<keyword evidence="2" id="KW-0067">ATP-binding</keyword>
<dbReference type="PRINTS" id="PR00301">
    <property type="entry name" value="HEATSHOCK70"/>
</dbReference>
<evidence type="ECO:0000256" key="3">
    <source>
        <dbReference type="ARBA" id="ARBA00023186"/>
    </source>
</evidence>
<feature type="compositionally biased region" description="Basic and acidic residues" evidence="4">
    <location>
        <begin position="1063"/>
        <end position="1077"/>
    </location>
</feature>
<dbReference type="InterPro" id="IPR013126">
    <property type="entry name" value="Hsp_70_fam"/>
</dbReference>
<dbReference type="GO" id="GO:0030968">
    <property type="term" value="P:endoplasmic reticulum unfolded protein response"/>
    <property type="evidence" value="ECO:0007669"/>
    <property type="project" value="TreeGrafter"/>
</dbReference>
<dbReference type="RefSeq" id="XP_068367222.1">
    <property type="nucleotide sequence ID" value="XM_068498487.1"/>
</dbReference>
<dbReference type="AlphaFoldDB" id="A0A1J4KWK4"/>
<evidence type="ECO:0000313" key="5">
    <source>
        <dbReference type="EMBL" id="OHT14086.1"/>
    </source>
</evidence>
<reference evidence="5" key="1">
    <citation type="submission" date="2016-10" db="EMBL/GenBank/DDBJ databases">
        <authorList>
            <person name="Benchimol M."/>
            <person name="Almeida L.G."/>
            <person name="Vasconcelos A.T."/>
            <person name="Perreira-Neves A."/>
            <person name="Rosa I.A."/>
            <person name="Tasca T."/>
            <person name="Bogo M.R."/>
            <person name="de Souza W."/>
        </authorList>
    </citation>
    <scope>NUCLEOTIDE SEQUENCE [LARGE SCALE GENOMIC DNA]</scope>
    <source>
        <strain evidence="5">K</strain>
    </source>
</reference>
<feature type="compositionally biased region" description="Low complexity" evidence="4">
    <location>
        <begin position="972"/>
        <end position="998"/>
    </location>
</feature>
<name>A0A1J4KWK4_9EUKA</name>
<dbReference type="GO" id="GO:0034663">
    <property type="term" value="C:endoplasmic reticulum chaperone complex"/>
    <property type="evidence" value="ECO:0007669"/>
    <property type="project" value="TreeGrafter"/>
</dbReference>